<dbReference type="InterPro" id="IPR000868">
    <property type="entry name" value="Isochorismatase-like_dom"/>
</dbReference>
<proteinExistence type="predicted"/>
<dbReference type="AlphaFoldDB" id="A0A1Y6EMD6"/>
<dbReference type="PANTHER" id="PTHR43540:SF16">
    <property type="entry name" value="ISOCHORISMATASE-LIKE DOMAIN-CONTAINING PROTEIN"/>
    <property type="match status" value="1"/>
</dbReference>
<name>A0A1Y6EMD6_9SPHN</name>
<feature type="region of interest" description="Disordered" evidence="2">
    <location>
        <begin position="27"/>
        <end position="50"/>
    </location>
</feature>
<dbReference type="PANTHER" id="PTHR43540">
    <property type="entry name" value="PEROXYUREIDOACRYLATE/UREIDOACRYLATE AMIDOHYDROLASE-RELATED"/>
    <property type="match status" value="1"/>
</dbReference>
<accession>A0A1Y6EMD6</accession>
<protein>
    <submittedName>
        <fullName evidence="4">Nicotinamidase-related amidase</fullName>
    </submittedName>
</protein>
<dbReference type="Proteomes" id="UP000194420">
    <property type="component" value="Unassembled WGS sequence"/>
</dbReference>
<reference evidence="5" key="1">
    <citation type="submission" date="2017-04" db="EMBL/GenBank/DDBJ databases">
        <authorList>
            <person name="Varghese N."/>
            <person name="Submissions S."/>
        </authorList>
    </citation>
    <scope>NUCLEOTIDE SEQUENCE [LARGE SCALE GENOMIC DNA]</scope>
</reference>
<evidence type="ECO:0000256" key="1">
    <source>
        <dbReference type="ARBA" id="ARBA00022801"/>
    </source>
</evidence>
<dbReference type="InterPro" id="IPR036380">
    <property type="entry name" value="Isochorismatase-like_sf"/>
</dbReference>
<dbReference type="RefSeq" id="WP_200810279.1">
    <property type="nucleotide sequence ID" value="NZ_FXWG01000001.1"/>
</dbReference>
<evidence type="ECO:0000259" key="3">
    <source>
        <dbReference type="Pfam" id="PF00857"/>
    </source>
</evidence>
<sequence>MNCPPGTSRKLAFALLASIGTIGMPTASVSAQEESRAATATQPPVNDGLPMPGFEIDPATTAIVITDPQNDFLSPDGVTWGVVGESITNNRTVENLGALFEVADQTGMPVFVSPHYYFEHDHRWQFEGTLETLMHSIGMFDRPHALTLEGFEGSGADWLERYKPFINNGRTIVTSPHKVYGPDSNDLALQLRKAGISKVILGGMSSNLCTESHMRSLIEAGFEVMVVTDATAGAITEHYNGYDASLVNFRMIASAVDNTANTVKAIRAAYRSQ</sequence>
<dbReference type="Pfam" id="PF00857">
    <property type="entry name" value="Isochorismatase"/>
    <property type="match status" value="1"/>
</dbReference>
<dbReference type="InterPro" id="IPR050272">
    <property type="entry name" value="Isochorismatase-like_hydrls"/>
</dbReference>
<dbReference type="EMBL" id="FXWG01000001">
    <property type="protein sequence ID" value="SMQ63556.1"/>
    <property type="molecule type" value="Genomic_DNA"/>
</dbReference>
<feature type="compositionally biased region" description="Polar residues" evidence="2">
    <location>
        <begin position="27"/>
        <end position="44"/>
    </location>
</feature>
<gene>
    <name evidence="4" type="ORF">SAMN06297468_0871</name>
</gene>
<dbReference type="GO" id="GO:0016787">
    <property type="term" value="F:hydrolase activity"/>
    <property type="evidence" value="ECO:0007669"/>
    <property type="project" value="UniProtKB-KW"/>
</dbReference>
<evidence type="ECO:0000313" key="5">
    <source>
        <dbReference type="Proteomes" id="UP000194420"/>
    </source>
</evidence>
<dbReference type="SUPFAM" id="SSF52499">
    <property type="entry name" value="Isochorismatase-like hydrolases"/>
    <property type="match status" value="1"/>
</dbReference>
<organism evidence="4 5">
    <name type="scientific">Altererythrobacter xiamenensis</name>
    <dbReference type="NCBI Taxonomy" id="1316679"/>
    <lineage>
        <taxon>Bacteria</taxon>
        <taxon>Pseudomonadati</taxon>
        <taxon>Pseudomonadota</taxon>
        <taxon>Alphaproteobacteria</taxon>
        <taxon>Sphingomonadales</taxon>
        <taxon>Erythrobacteraceae</taxon>
        <taxon>Altererythrobacter</taxon>
    </lineage>
</organism>
<keyword evidence="5" id="KW-1185">Reference proteome</keyword>
<evidence type="ECO:0000313" key="4">
    <source>
        <dbReference type="EMBL" id="SMQ63556.1"/>
    </source>
</evidence>
<evidence type="ECO:0000256" key="2">
    <source>
        <dbReference type="SAM" id="MobiDB-lite"/>
    </source>
</evidence>
<dbReference type="Gene3D" id="3.40.50.850">
    <property type="entry name" value="Isochorismatase-like"/>
    <property type="match status" value="1"/>
</dbReference>
<keyword evidence="1" id="KW-0378">Hydrolase</keyword>
<feature type="domain" description="Isochorismatase-like" evidence="3">
    <location>
        <begin position="61"/>
        <end position="239"/>
    </location>
</feature>